<evidence type="ECO:0000313" key="2">
    <source>
        <dbReference type="EMBL" id="AEG18138.1"/>
    </source>
</evidence>
<dbReference type="KEGG" id="mew:MSWAN_1119"/>
<dbReference type="STRING" id="868131.MSWAN_1119"/>
<reference evidence="2 3" key="1">
    <citation type="journal article" date="2014" name="Int. J. Syst. Evol. Microbiol.">
        <title>Methanobacterium paludis sp. nov. and a novel strain of Methanobacterium lacus isolated from northern peatlands.</title>
        <authorList>
            <person name="Cadillo-Quiroz H."/>
            <person name="Brauer S.L."/>
            <person name="Goodson N."/>
            <person name="Yavitt J.B."/>
            <person name="Zinder S.H."/>
        </authorList>
    </citation>
    <scope>NUCLEOTIDE SEQUENCE [LARGE SCALE GENOMIC DNA]</scope>
    <source>
        <strain evidence="3">DSM 25820 / JCM 18151 / SWAN1</strain>
    </source>
</reference>
<dbReference type="HOGENOM" id="CLU_039096_1_0_2"/>
<dbReference type="EMBL" id="CP002772">
    <property type="protein sequence ID" value="AEG18138.1"/>
    <property type="molecule type" value="Genomic_DNA"/>
</dbReference>
<proteinExistence type="predicted"/>
<dbReference type="SUPFAM" id="SSF48208">
    <property type="entry name" value="Six-hairpin glycosidases"/>
    <property type="match status" value="1"/>
</dbReference>
<dbReference type="InterPro" id="IPR008928">
    <property type="entry name" value="6-hairpin_glycosidase_sf"/>
</dbReference>
<dbReference type="Proteomes" id="UP000009231">
    <property type="component" value="Chromosome"/>
</dbReference>
<keyword evidence="3" id="KW-1185">Reference proteome</keyword>
<dbReference type="eggNOG" id="arCOG11926">
    <property type="taxonomic scope" value="Archaea"/>
</dbReference>
<feature type="compositionally biased region" description="Basic and acidic residues" evidence="1">
    <location>
        <begin position="106"/>
        <end position="119"/>
    </location>
</feature>
<organism evidence="2 3">
    <name type="scientific">Methanobacterium paludis (strain DSM 25820 / JCM 18151 / SWAN1)</name>
    <dbReference type="NCBI Taxonomy" id="868131"/>
    <lineage>
        <taxon>Archaea</taxon>
        <taxon>Methanobacteriati</taxon>
        <taxon>Methanobacteriota</taxon>
        <taxon>Methanomada group</taxon>
        <taxon>Methanobacteria</taxon>
        <taxon>Methanobacteriales</taxon>
        <taxon>Methanobacteriaceae</taxon>
        <taxon>Methanobacterium</taxon>
    </lineage>
</organism>
<feature type="region of interest" description="Disordered" evidence="1">
    <location>
        <begin position="79"/>
        <end position="119"/>
    </location>
</feature>
<dbReference type="AlphaFoldDB" id="F6D4S9"/>
<accession>F6D4S9</accession>
<sequence>MEPNTTLEFVQETMVDFAQLTGLEPVSDHPKRYLWTDAFAVCNYLELFRLTNDDVYRDLALRLVDQVHHTLGRHRDDDTRNGWISGLDDEKGERHPTKGGLRIGKKLNERRPDEPPSERLEWDQDGQYYHYLIKWMHALNQVSRVTGDPNYIKWAVELAKAAHTGFTYVPPSGGRKRMYWKMSIDLTYPLVPSMGQHDPLDGFITYSELQMSTKNSEQYSRSDLSAEIADMANICQGKSWATNDPLGIGGLLSDALRIAQLMRDGFAYGNLLEVVMESAMIGMGSFVRDNTLRLPADYRLAFRELGISIGLKGVEKLREWIEENPDLFKNPLRQQVEAIREYVPIGKTIERFWMDSKNRETCNWTEHREINMVMLATSLVPNGFLLI</sequence>
<gene>
    <name evidence="2" type="ordered locus">MSWAN_1119</name>
</gene>
<evidence type="ECO:0000256" key="1">
    <source>
        <dbReference type="SAM" id="MobiDB-lite"/>
    </source>
</evidence>
<protein>
    <submittedName>
        <fullName evidence="2">Uncharacterized protein</fullName>
    </submittedName>
</protein>
<evidence type="ECO:0000313" key="3">
    <source>
        <dbReference type="Proteomes" id="UP000009231"/>
    </source>
</evidence>
<dbReference type="GO" id="GO:0005975">
    <property type="term" value="P:carbohydrate metabolic process"/>
    <property type="evidence" value="ECO:0007669"/>
    <property type="project" value="InterPro"/>
</dbReference>
<name>F6D4S9_METPW</name>
<dbReference type="OrthoDB" id="107223at2157"/>